<dbReference type="PANTHER" id="PTHR20905">
    <property type="entry name" value="N-ACETYLTRANSFERASE-RELATED"/>
    <property type="match status" value="1"/>
</dbReference>
<proteinExistence type="evidence at transcript level"/>
<dbReference type="VEuPathDB" id="VectorBase:AALF009956"/>
<dbReference type="SUPFAM" id="SSF55729">
    <property type="entry name" value="Acyl-CoA N-acyltransferases (Nat)"/>
    <property type="match status" value="1"/>
</dbReference>
<sequence>THSLGKEQRLHFHKSRVHLHSRQPASTTTTTATTMTAVQVWGRCCNGEVEIIYYDEKYREQSMDVLRKSFFLNEAVCIGSEVNLDPQAQLDLEQLCLDVGRSGTSLIARHVPSERIVGVSFNVLQTPSAPGELNYFETFRDQHCLSESSKNLMQYMITMDGKVDLFEKFNIDCLFEIMFLATLPEFEGKGIGSALVSSSIELAKLLKQGQATENLPEDSKHKRPQLVSALFTSRISQRVGTKNQFKQINEVPHSEFVFRGKSYTERIGPDHPTSILVVREI</sequence>
<evidence type="ECO:0000313" key="1">
    <source>
        <dbReference type="EMBL" id="JAC10466.1"/>
    </source>
</evidence>
<organism evidence="1">
    <name type="scientific">Aedes albopictus</name>
    <name type="common">Asian tiger mosquito</name>
    <name type="synonym">Stegomyia albopicta</name>
    <dbReference type="NCBI Taxonomy" id="7160"/>
    <lineage>
        <taxon>Eukaryota</taxon>
        <taxon>Metazoa</taxon>
        <taxon>Ecdysozoa</taxon>
        <taxon>Arthropoda</taxon>
        <taxon>Hexapoda</taxon>
        <taxon>Insecta</taxon>
        <taxon>Pterygota</taxon>
        <taxon>Neoptera</taxon>
        <taxon>Endopterygota</taxon>
        <taxon>Diptera</taxon>
        <taxon>Nematocera</taxon>
        <taxon>Culicoidea</taxon>
        <taxon>Culicidae</taxon>
        <taxon>Culicinae</taxon>
        <taxon>Aedini</taxon>
        <taxon>Aedes</taxon>
        <taxon>Stegomyia</taxon>
    </lineage>
</organism>
<name>A0A023ENG2_AEDAL</name>
<dbReference type="VEuPathDB" id="VectorBase:AALC636_034064"/>
<dbReference type="EMBL" id="GAPW01003132">
    <property type="protein sequence ID" value="JAC10466.1"/>
    <property type="molecule type" value="mRNA"/>
</dbReference>
<dbReference type="AlphaFoldDB" id="A0A023ENG2"/>
<protein>
    <recommendedName>
        <fullName evidence="2">N-acetyltransferase domain-containing protein</fullName>
    </recommendedName>
</protein>
<dbReference type="CDD" id="cd04301">
    <property type="entry name" value="NAT_SF"/>
    <property type="match status" value="1"/>
</dbReference>
<evidence type="ECO:0008006" key="2">
    <source>
        <dbReference type="Google" id="ProtNLM"/>
    </source>
</evidence>
<accession>A0A023ENG2</accession>
<dbReference type="VEuPathDB" id="VectorBase:AALFPA_069241"/>
<reference evidence="1" key="1">
    <citation type="journal article" date="2014" name="PLoS Negl. Trop. Dis.">
        <title>Identification and characterization of seminal fluid proteins in the Asian tiger mosquito, Aedes albopictus.</title>
        <authorList>
            <person name="Boes K.E."/>
            <person name="Ribeiro J.M."/>
            <person name="Wong A."/>
            <person name="Harrington L.C."/>
            <person name="Wolfner M.F."/>
            <person name="Sirot L.K."/>
        </authorList>
    </citation>
    <scope>NUCLEOTIDE SEQUENCE</scope>
    <source>
        <tissue evidence="1">Reproductive organs</tissue>
    </source>
</reference>
<dbReference type="InterPro" id="IPR016181">
    <property type="entry name" value="Acyl_CoA_acyltransferase"/>
</dbReference>
<dbReference type="PANTHER" id="PTHR20905:SF28">
    <property type="entry name" value="GH28833P-RELATED"/>
    <property type="match status" value="1"/>
</dbReference>
<feature type="non-terminal residue" evidence="1">
    <location>
        <position position="1"/>
    </location>
</feature>
<dbReference type="Gene3D" id="3.40.630.30">
    <property type="match status" value="1"/>
</dbReference>
<dbReference type="GO" id="GO:0008080">
    <property type="term" value="F:N-acetyltransferase activity"/>
    <property type="evidence" value="ECO:0007669"/>
    <property type="project" value="TreeGrafter"/>
</dbReference>